<accession>A0ABV2RJN9</accession>
<dbReference type="SUPFAM" id="SSF48452">
    <property type="entry name" value="TPR-like"/>
    <property type="match status" value="1"/>
</dbReference>
<reference evidence="1 2" key="1">
    <citation type="submission" date="2024-06" db="EMBL/GenBank/DDBJ databases">
        <title>Genomic Encyclopedia of Type Strains, Phase V (KMG-V): Genome sequencing to study the core and pangenomes of soil and plant-associated prokaryotes.</title>
        <authorList>
            <person name="Whitman W."/>
        </authorList>
    </citation>
    <scope>NUCLEOTIDE SEQUENCE [LARGE SCALE GENOMIC DNA]</scope>
    <source>
        <strain evidence="1 2">USDA 160</strain>
    </source>
</reference>
<comment type="caution">
    <text evidence="1">The sequence shown here is derived from an EMBL/GenBank/DDBJ whole genome shotgun (WGS) entry which is preliminary data.</text>
</comment>
<dbReference type="Gene3D" id="1.25.40.10">
    <property type="entry name" value="Tetratricopeptide repeat domain"/>
    <property type="match status" value="2"/>
</dbReference>
<dbReference type="RefSeq" id="WP_354270008.1">
    <property type="nucleotide sequence ID" value="NZ_JBEPTQ010000002.1"/>
</dbReference>
<name>A0ABV2RJN9_BRAJP</name>
<proteinExistence type="predicted"/>
<gene>
    <name evidence="1" type="ORF">ABIF63_001247</name>
</gene>
<keyword evidence="2" id="KW-1185">Reference proteome</keyword>
<dbReference type="EMBL" id="JBEPTQ010000002">
    <property type="protein sequence ID" value="MET4717141.1"/>
    <property type="molecule type" value="Genomic_DNA"/>
</dbReference>
<dbReference type="InterPro" id="IPR011990">
    <property type="entry name" value="TPR-like_helical_dom_sf"/>
</dbReference>
<sequence length="533" mass="59029">MIPSDDDIKRQVIPRWRTIRATTEAGELGSSERQTPSEALTALSSRLVQELHLRVREWREEKDLAAAEELLAAAIVAGDDEFKAEIAAASQLVLADPASLPGSIELARSFAQDAAVAEEPLPTETKKMYSEIARRKRLLRVYPRDPLLFTETALLYTNLGLNNSAKQLLRAAAALAPNNRYVLRSLTRFWVHQAEPDRALHFLSRSAATKYDPWLLAAQVATEDVAQKKSINWREAKRVLDDDRFSDFELTELAAALATLQLQAGSHKLARKMFRKSLAKPTENSVAQVQWASRRDPTISVSHDLTANASEALAWEQLSAHQWNEVIGATRRWQEIEPFSVRPAVMGSFVGVGHLGDGRVGEQFARRGLVANKGSQVLHNNLAVSLALQGRVPEARAELENVKPAPGTNEEIVNLATRGLIEMRAGDVAGGADLYRRSIELAVTLRSAALWCRAYAHFAVEVARFDKSALPEVTTAIMKVYDKLPDQAKLILNDVPAMLERAARLQTVADVLVSLENFRERFIPTYPSDGEAQ</sequence>
<protein>
    <submittedName>
        <fullName evidence="1">Tfp pilus assembly protein PilF</fullName>
    </submittedName>
</protein>
<organism evidence="1 2">
    <name type="scientific">Bradyrhizobium japonicum</name>
    <dbReference type="NCBI Taxonomy" id="375"/>
    <lineage>
        <taxon>Bacteria</taxon>
        <taxon>Pseudomonadati</taxon>
        <taxon>Pseudomonadota</taxon>
        <taxon>Alphaproteobacteria</taxon>
        <taxon>Hyphomicrobiales</taxon>
        <taxon>Nitrobacteraceae</taxon>
        <taxon>Bradyrhizobium</taxon>
    </lineage>
</organism>
<evidence type="ECO:0000313" key="1">
    <source>
        <dbReference type="EMBL" id="MET4717141.1"/>
    </source>
</evidence>
<evidence type="ECO:0000313" key="2">
    <source>
        <dbReference type="Proteomes" id="UP001549291"/>
    </source>
</evidence>
<dbReference type="Proteomes" id="UP001549291">
    <property type="component" value="Unassembled WGS sequence"/>
</dbReference>